<dbReference type="PANTHER" id="PTHR47926">
    <property type="entry name" value="PENTATRICOPEPTIDE REPEAT-CONTAINING PROTEIN"/>
    <property type="match status" value="1"/>
</dbReference>
<protein>
    <recommendedName>
        <fullName evidence="4">Pentatricopeptide repeat-containing protein</fullName>
    </recommendedName>
</protein>
<feature type="region of interest" description="Disordered" evidence="1">
    <location>
        <begin position="1"/>
        <end position="36"/>
    </location>
</feature>
<accession>A0ABD1LRF9</accession>
<evidence type="ECO:0008006" key="4">
    <source>
        <dbReference type="Google" id="ProtNLM"/>
    </source>
</evidence>
<sequence>MLHEDVTAKATERSRSFGRPQGTAKASPTPSPGTGAIDACPWPSPIPILTTLPKCTTKDHVNQLHARMITTDFIRSPSLTTNLILSFISSPHEPLIDFARSVFFKHHTFRNLFLWNAIIRSHSHGFNPKRALLVLRSMLENAVCLDEYSFSLALKACAKVGLVKEGM</sequence>
<organism evidence="2 3">
    <name type="scientific">Flemingia macrophylla</name>
    <dbReference type="NCBI Taxonomy" id="520843"/>
    <lineage>
        <taxon>Eukaryota</taxon>
        <taxon>Viridiplantae</taxon>
        <taxon>Streptophyta</taxon>
        <taxon>Embryophyta</taxon>
        <taxon>Tracheophyta</taxon>
        <taxon>Spermatophyta</taxon>
        <taxon>Magnoliopsida</taxon>
        <taxon>eudicotyledons</taxon>
        <taxon>Gunneridae</taxon>
        <taxon>Pentapetalae</taxon>
        <taxon>rosids</taxon>
        <taxon>fabids</taxon>
        <taxon>Fabales</taxon>
        <taxon>Fabaceae</taxon>
        <taxon>Papilionoideae</taxon>
        <taxon>50 kb inversion clade</taxon>
        <taxon>NPAAA clade</taxon>
        <taxon>indigoferoid/millettioid clade</taxon>
        <taxon>Phaseoleae</taxon>
        <taxon>Flemingia</taxon>
    </lineage>
</organism>
<dbReference type="Gene3D" id="1.25.40.10">
    <property type="entry name" value="Tetratricopeptide repeat domain"/>
    <property type="match status" value="1"/>
</dbReference>
<dbReference type="Proteomes" id="UP001603857">
    <property type="component" value="Unassembled WGS sequence"/>
</dbReference>
<comment type="caution">
    <text evidence="2">The sequence shown here is derived from an EMBL/GenBank/DDBJ whole genome shotgun (WGS) entry which is preliminary data.</text>
</comment>
<name>A0ABD1LRF9_9FABA</name>
<evidence type="ECO:0000256" key="1">
    <source>
        <dbReference type="SAM" id="MobiDB-lite"/>
    </source>
</evidence>
<evidence type="ECO:0000313" key="2">
    <source>
        <dbReference type="EMBL" id="KAL2326116.1"/>
    </source>
</evidence>
<feature type="compositionally biased region" description="Basic and acidic residues" evidence="1">
    <location>
        <begin position="1"/>
        <end position="15"/>
    </location>
</feature>
<evidence type="ECO:0000313" key="3">
    <source>
        <dbReference type="Proteomes" id="UP001603857"/>
    </source>
</evidence>
<dbReference type="InterPro" id="IPR046960">
    <property type="entry name" value="PPR_At4g14850-like_plant"/>
</dbReference>
<dbReference type="AlphaFoldDB" id="A0ABD1LRF9"/>
<gene>
    <name evidence="2" type="ORF">Fmac_025174</name>
</gene>
<keyword evidence="3" id="KW-1185">Reference proteome</keyword>
<dbReference type="EMBL" id="JBGMDY010000008">
    <property type="protein sequence ID" value="KAL2326116.1"/>
    <property type="molecule type" value="Genomic_DNA"/>
</dbReference>
<dbReference type="PANTHER" id="PTHR47926:SF537">
    <property type="entry name" value="PENTACOTRIPEPTIDE-REPEAT REGION OF PRORP DOMAIN-CONTAINING PROTEIN"/>
    <property type="match status" value="1"/>
</dbReference>
<dbReference type="InterPro" id="IPR011990">
    <property type="entry name" value="TPR-like_helical_dom_sf"/>
</dbReference>
<proteinExistence type="predicted"/>
<reference evidence="2 3" key="1">
    <citation type="submission" date="2024-08" db="EMBL/GenBank/DDBJ databases">
        <title>Insights into the chromosomal genome structure of Flemingia macrophylla.</title>
        <authorList>
            <person name="Ding Y."/>
            <person name="Zhao Y."/>
            <person name="Bi W."/>
            <person name="Wu M."/>
            <person name="Zhao G."/>
            <person name="Gong Y."/>
            <person name="Li W."/>
            <person name="Zhang P."/>
        </authorList>
    </citation>
    <scope>NUCLEOTIDE SEQUENCE [LARGE SCALE GENOMIC DNA]</scope>
    <source>
        <strain evidence="2">DYQJB</strain>
        <tissue evidence="2">Leaf</tissue>
    </source>
</reference>